<evidence type="ECO:0000256" key="12">
    <source>
        <dbReference type="ARBA" id="ARBA00032380"/>
    </source>
</evidence>
<dbReference type="InterPro" id="IPR033749">
    <property type="entry name" value="Polyprenyl_synt_CS"/>
</dbReference>
<protein>
    <recommendedName>
        <fullName evidence="15">(2E,6E)-farnesyl diphosphate synthase</fullName>
        <ecNumber evidence="6">2.5.1.1</ecNumber>
        <ecNumber evidence="5">2.5.1.10</ecNumber>
    </recommendedName>
    <alternativeName>
        <fullName evidence="14">Dimethylallyltranstransferase</fullName>
    </alternativeName>
    <alternativeName>
        <fullName evidence="13">Farnesyl diphosphate synthase</fullName>
    </alternativeName>
    <alternativeName>
        <fullName evidence="12">Geranyltranstransferase</fullName>
    </alternativeName>
</protein>
<evidence type="ECO:0000256" key="15">
    <source>
        <dbReference type="ARBA" id="ARBA00032873"/>
    </source>
</evidence>
<dbReference type="EC" id="2.5.1.1" evidence="6"/>
<dbReference type="AlphaFoldDB" id="A0AA38LXG5"/>
<dbReference type="Gene3D" id="1.10.600.10">
    <property type="entry name" value="Farnesyl Diphosphate Synthase"/>
    <property type="match status" value="1"/>
</dbReference>
<comment type="similarity">
    <text evidence="4 16">Belongs to the FPP/GGPP synthase family.</text>
</comment>
<evidence type="ECO:0000256" key="3">
    <source>
        <dbReference type="ARBA" id="ARBA00005035"/>
    </source>
</evidence>
<dbReference type="PROSITE" id="PS00444">
    <property type="entry name" value="POLYPRENYL_SYNTHASE_2"/>
    <property type="match status" value="1"/>
</dbReference>
<evidence type="ECO:0000256" key="16">
    <source>
        <dbReference type="RuleBase" id="RU004466"/>
    </source>
</evidence>
<evidence type="ECO:0000256" key="4">
    <source>
        <dbReference type="ARBA" id="ARBA00006706"/>
    </source>
</evidence>
<dbReference type="Pfam" id="PF00348">
    <property type="entry name" value="polyprenyl_synt"/>
    <property type="match status" value="1"/>
</dbReference>
<dbReference type="GO" id="GO:0045337">
    <property type="term" value="P:farnesyl diphosphate biosynthetic process"/>
    <property type="evidence" value="ECO:0007669"/>
    <property type="project" value="TreeGrafter"/>
</dbReference>
<dbReference type="SFLD" id="SFLDS00005">
    <property type="entry name" value="Isoprenoid_Synthase_Type_I"/>
    <property type="match status" value="1"/>
</dbReference>
<evidence type="ECO:0000256" key="5">
    <source>
        <dbReference type="ARBA" id="ARBA00012439"/>
    </source>
</evidence>
<keyword evidence="8 16" id="KW-0808">Transferase</keyword>
<keyword evidence="10" id="KW-0460">Magnesium</keyword>
<comment type="pathway">
    <text evidence="2">Isoprenoid biosynthesis; geranyl diphosphate biosynthesis; geranyl diphosphate from dimethylallyl diphosphate and isopentenyl diphosphate: step 1/1.</text>
</comment>
<keyword evidence="18" id="KW-1185">Reference proteome</keyword>
<comment type="pathway">
    <text evidence="3">Isoprenoid biosynthesis; farnesyl diphosphate biosynthesis; farnesyl diphosphate from geranyl diphosphate and isopentenyl diphosphate: step 1/1.</text>
</comment>
<evidence type="ECO:0000256" key="14">
    <source>
        <dbReference type="ARBA" id="ARBA00032448"/>
    </source>
</evidence>
<dbReference type="InterPro" id="IPR008949">
    <property type="entry name" value="Isoprenoid_synthase_dom_sf"/>
</dbReference>
<comment type="cofactor">
    <cofactor evidence="1">
        <name>Mg(2+)</name>
        <dbReference type="ChEBI" id="CHEBI:18420"/>
    </cofactor>
</comment>
<evidence type="ECO:0000313" key="17">
    <source>
        <dbReference type="EMBL" id="KAI9637291.1"/>
    </source>
</evidence>
<proteinExistence type="inferred from homology"/>
<dbReference type="SFLD" id="SFLDG01017">
    <property type="entry name" value="Polyprenyl_Transferase_Like"/>
    <property type="match status" value="1"/>
</dbReference>
<dbReference type="InterPro" id="IPR000092">
    <property type="entry name" value="Polyprenyl_synt"/>
</dbReference>
<evidence type="ECO:0000256" key="10">
    <source>
        <dbReference type="ARBA" id="ARBA00022842"/>
    </source>
</evidence>
<keyword evidence="7" id="KW-0444">Lipid biosynthesis</keyword>
<comment type="caution">
    <text evidence="17">The sequence shown here is derived from an EMBL/GenBank/DDBJ whole genome shotgun (WGS) entry which is preliminary data.</text>
</comment>
<dbReference type="EMBL" id="JAKWFO010000004">
    <property type="protein sequence ID" value="KAI9637291.1"/>
    <property type="molecule type" value="Genomic_DNA"/>
</dbReference>
<evidence type="ECO:0000256" key="2">
    <source>
        <dbReference type="ARBA" id="ARBA00004932"/>
    </source>
</evidence>
<dbReference type="GeneID" id="77725964"/>
<dbReference type="SUPFAM" id="SSF48576">
    <property type="entry name" value="Terpenoid synthases"/>
    <property type="match status" value="1"/>
</dbReference>
<accession>A0AA38LXG5</accession>
<dbReference type="GO" id="GO:0005737">
    <property type="term" value="C:cytoplasm"/>
    <property type="evidence" value="ECO:0007669"/>
    <property type="project" value="TreeGrafter"/>
</dbReference>
<evidence type="ECO:0000256" key="8">
    <source>
        <dbReference type="ARBA" id="ARBA00022679"/>
    </source>
</evidence>
<reference evidence="17" key="1">
    <citation type="journal article" date="2022" name="G3 (Bethesda)">
        <title>High quality genome of the basidiomycete yeast Dioszegia hungarica PDD-24b-2 isolated from cloud water.</title>
        <authorList>
            <person name="Jarrige D."/>
            <person name="Haridas S."/>
            <person name="Bleykasten-Grosshans C."/>
            <person name="Joly M."/>
            <person name="Nadalig T."/>
            <person name="Sancelme M."/>
            <person name="Vuilleumier S."/>
            <person name="Grigoriev I.V."/>
            <person name="Amato P."/>
            <person name="Bringel F."/>
        </authorList>
    </citation>
    <scope>NUCLEOTIDE SEQUENCE</scope>
    <source>
        <strain evidence="17">PDD-24b-2</strain>
    </source>
</reference>
<evidence type="ECO:0000256" key="1">
    <source>
        <dbReference type="ARBA" id="ARBA00001946"/>
    </source>
</evidence>
<keyword evidence="9" id="KW-0479">Metal-binding</keyword>
<name>A0AA38LXG5_9TREE</name>
<keyword evidence="11" id="KW-0443">Lipid metabolism</keyword>
<dbReference type="InterPro" id="IPR039702">
    <property type="entry name" value="FPS1-like"/>
</dbReference>
<dbReference type="CDD" id="cd00685">
    <property type="entry name" value="Trans_IPPS_HT"/>
    <property type="match status" value="1"/>
</dbReference>
<evidence type="ECO:0000256" key="7">
    <source>
        <dbReference type="ARBA" id="ARBA00022516"/>
    </source>
</evidence>
<evidence type="ECO:0000256" key="11">
    <source>
        <dbReference type="ARBA" id="ARBA00023098"/>
    </source>
</evidence>
<evidence type="ECO:0000313" key="18">
    <source>
        <dbReference type="Proteomes" id="UP001164286"/>
    </source>
</evidence>
<evidence type="ECO:0000256" key="6">
    <source>
        <dbReference type="ARBA" id="ARBA00012833"/>
    </source>
</evidence>
<dbReference type="RefSeq" id="XP_052947068.1">
    <property type="nucleotide sequence ID" value="XM_053086763.1"/>
</dbReference>
<dbReference type="Proteomes" id="UP001164286">
    <property type="component" value="Unassembled WGS sequence"/>
</dbReference>
<evidence type="ECO:0000256" key="9">
    <source>
        <dbReference type="ARBA" id="ARBA00022723"/>
    </source>
</evidence>
<dbReference type="GO" id="GO:0004161">
    <property type="term" value="F:dimethylallyltranstransferase activity"/>
    <property type="evidence" value="ECO:0007669"/>
    <property type="project" value="UniProtKB-EC"/>
</dbReference>
<dbReference type="GO" id="GO:0004337">
    <property type="term" value="F:(2E,6E)-farnesyl diphosphate synthase activity"/>
    <property type="evidence" value="ECO:0007669"/>
    <property type="project" value="UniProtKB-EC"/>
</dbReference>
<dbReference type="PROSITE" id="PS00723">
    <property type="entry name" value="POLYPRENYL_SYNTHASE_1"/>
    <property type="match status" value="1"/>
</dbReference>
<dbReference type="GO" id="GO:0046872">
    <property type="term" value="F:metal ion binding"/>
    <property type="evidence" value="ECO:0007669"/>
    <property type="project" value="UniProtKB-KW"/>
</dbReference>
<dbReference type="FunFam" id="1.10.600.10:FF:000006">
    <property type="entry name" value="Farnesyl pyrophosphate synthase"/>
    <property type="match status" value="1"/>
</dbReference>
<evidence type="ECO:0000256" key="13">
    <source>
        <dbReference type="ARBA" id="ARBA00032424"/>
    </source>
</evidence>
<organism evidence="17 18">
    <name type="scientific">Dioszegia hungarica</name>
    <dbReference type="NCBI Taxonomy" id="4972"/>
    <lineage>
        <taxon>Eukaryota</taxon>
        <taxon>Fungi</taxon>
        <taxon>Dikarya</taxon>
        <taxon>Basidiomycota</taxon>
        <taxon>Agaricomycotina</taxon>
        <taxon>Tremellomycetes</taxon>
        <taxon>Tremellales</taxon>
        <taxon>Bulleribasidiaceae</taxon>
        <taxon>Dioszegia</taxon>
    </lineage>
</organism>
<dbReference type="PANTHER" id="PTHR11525:SF0">
    <property type="entry name" value="FARNESYL PYROPHOSPHATE SYNTHASE"/>
    <property type="match status" value="1"/>
</dbReference>
<dbReference type="EC" id="2.5.1.10" evidence="5"/>
<gene>
    <name evidence="17" type="ORF">MKK02DRAFT_23667</name>
</gene>
<dbReference type="PANTHER" id="PTHR11525">
    <property type="entry name" value="FARNESYL-PYROPHOSPHATE SYNTHETASE"/>
    <property type="match status" value="1"/>
</dbReference>
<sequence>MTAPTKKASVDKAARRKRFEDVFPVIAEELLGYIRGEGMPQDAVEWYEKNLYANTPGGKLNRGLSVVDSVEILKGSELGDEEYLKAAILGWCVELLQAYFLVADDIMDQSVTRRGQPCWYRQPGVGNIAINDAFMLEAAIYHLLKKHFRQQTYYVDLLELFLETTFQTELGQLIDLITAPEDSVDLNKFSLEKHHLIVVYKTAFYSFYLPVALAMRVVGITDKAAYDLALSILIPLGEYFQVQDDYLDCYGKPEHIGKIGTDILDNKCSWNINTALRYATPAQRQILDDNYGRKNPESEARVKALFSEAPISIPERYEAYEAEVYSKLQGLIGKVEEQGAGLKREVFESFLGKIYKRSK</sequence>